<dbReference type="EMBL" id="CAMGYJ010000006">
    <property type="protein sequence ID" value="CAI0438199.1"/>
    <property type="molecule type" value="Genomic_DNA"/>
</dbReference>
<proteinExistence type="predicted"/>
<dbReference type="Pfam" id="PF00249">
    <property type="entry name" value="Myb_DNA-binding"/>
    <property type="match status" value="1"/>
</dbReference>
<dbReference type="Proteomes" id="UP001154282">
    <property type="component" value="Unassembled WGS sequence"/>
</dbReference>
<accession>A0AAV0LWP6</accession>
<evidence type="ECO:0000256" key="4">
    <source>
        <dbReference type="ARBA" id="ARBA00022833"/>
    </source>
</evidence>
<comment type="subcellular location">
    <subcellularLocation>
        <location evidence="1">Nucleus</location>
    </subcellularLocation>
</comment>
<dbReference type="GO" id="GO:0005634">
    <property type="term" value="C:nucleus"/>
    <property type="evidence" value="ECO:0007669"/>
    <property type="project" value="UniProtKB-SubCell"/>
</dbReference>
<dbReference type="SUPFAM" id="SSF57903">
    <property type="entry name" value="FYVE/PHD zinc finger"/>
    <property type="match status" value="1"/>
</dbReference>
<dbReference type="SMART" id="SM00249">
    <property type="entry name" value="PHD"/>
    <property type="match status" value="1"/>
</dbReference>
<name>A0AAV0LWP6_9ROSI</name>
<keyword evidence="5" id="KW-0539">Nucleus</keyword>
<dbReference type="PROSITE" id="PS51294">
    <property type="entry name" value="HTH_MYB"/>
    <property type="match status" value="1"/>
</dbReference>
<feature type="domain" description="Myb-like" evidence="9">
    <location>
        <begin position="465"/>
        <end position="524"/>
    </location>
</feature>
<evidence type="ECO:0000259" key="9">
    <source>
        <dbReference type="PROSITE" id="PS50090"/>
    </source>
</evidence>
<dbReference type="CDD" id="cd11660">
    <property type="entry name" value="SANT_TRF"/>
    <property type="match status" value="1"/>
</dbReference>
<evidence type="ECO:0000256" key="1">
    <source>
        <dbReference type="ARBA" id="ARBA00004123"/>
    </source>
</evidence>
<dbReference type="PANTHER" id="PTHR47863">
    <property type="entry name" value="RING/FYVE/PHD ZINC FINGER SUPERFAMILY PROTEIN"/>
    <property type="match status" value="1"/>
</dbReference>
<evidence type="ECO:0000256" key="6">
    <source>
        <dbReference type="PROSITE-ProRule" id="PRU00146"/>
    </source>
</evidence>
<feature type="region of interest" description="Disordered" evidence="7">
    <location>
        <begin position="290"/>
        <end position="332"/>
    </location>
</feature>
<dbReference type="AlphaFoldDB" id="A0AAV0LWP6"/>
<feature type="region of interest" description="Disordered" evidence="7">
    <location>
        <begin position="346"/>
        <end position="394"/>
    </location>
</feature>
<evidence type="ECO:0008006" key="13">
    <source>
        <dbReference type="Google" id="ProtNLM"/>
    </source>
</evidence>
<dbReference type="InterPro" id="IPR009057">
    <property type="entry name" value="Homeodomain-like_sf"/>
</dbReference>
<dbReference type="InterPro" id="IPR011011">
    <property type="entry name" value="Znf_FYVE_PHD"/>
</dbReference>
<feature type="compositionally biased region" description="Basic and acidic residues" evidence="7">
    <location>
        <begin position="161"/>
        <end position="175"/>
    </location>
</feature>
<dbReference type="Gene3D" id="3.30.40.10">
    <property type="entry name" value="Zinc/RING finger domain, C3HC4 (zinc finger)"/>
    <property type="match status" value="1"/>
</dbReference>
<evidence type="ECO:0000313" key="11">
    <source>
        <dbReference type="EMBL" id="CAI0438199.1"/>
    </source>
</evidence>
<evidence type="ECO:0000259" key="8">
    <source>
        <dbReference type="PROSITE" id="PS50016"/>
    </source>
</evidence>
<feature type="domain" description="HTH myb-type" evidence="10">
    <location>
        <begin position="465"/>
        <end position="526"/>
    </location>
</feature>
<evidence type="ECO:0000256" key="3">
    <source>
        <dbReference type="ARBA" id="ARBA00022771"/>
    </source>
</evidence>
<feature type="region of interest" description="Disordered" evidence="7">
    <location>
        <begin position="161"/>
        <end position="182"/>
    </location>
</feature>
<evidence type="ECO:0000256" key="2">
    <source>
        <dbReference type="ARBA" id="ARBA00022723"/>
    </source>
</evidence>
<gene>
    <name evidence="11" type="ORF">LITE_LOCUS25734</name>
</gene>
<dbReference type="SUPFAM" id="SSF46689">
    <property type="entry name" value="Homeodomain-like"/>
    <property type="match status" value="1"/>
</dbReference>
<dbReference type="InterPro" id="IPR019787">
    <property type="entry name" value="Znf_PHD-finger"/>
</dbReference>
<dbReference type="SMART" id="SM00717">
    <property type="entry name" value="SANT"/>
    <property type="match status" value="1"/>
</dbReference>
<feature type="domain" description="PHD-type" evidence="8">
    <location>
        <begin position="211"/>
        <end position="260"/>
    </location>
</feature>
<dbReference type="InterPro" id="IPR001005">
    <property type="entry name" value="SANT/Myb"/>
</dbReference>
<evidence type="ECO:0000256" key="5">
    <source>
        <dbReference type="ARBA" id="ARBA00023242"/>
    </source>
</evidence>
<protein>
    <recommendedName>
        <fullName evidence="13">Myb-like domain-containing protein</fullName>
    </recommendedName>
</protein>
<dbReference type="InterPro" id="IPR013083">
    <property type="entry name" value="Znf_RING/FYVE/PHD"/>
</dbReference>
<dbReference type="PANTHER" id="PTHR47863:SF4">
    <property type="entry name" value="RING_FYVE_PHD ZINC FINGER SUPERFAMILY PROTEIN"/>
    <property type="match status" value="1"/>
</dbReference>
<evidence type="ECO:0000313" key="12">
    <source>
        <dbReference type="Proteomes" id="UP001154282"/>
    </source>
</evidence>
<keyword evidence="12" id="KW-1185">Reference proteome</keyword>
<dbReference type="GO" id="GO:0008270">
    <property type="term" value="F:zinc ion binding"/>
    <property type="evidence" value="ECO:0007669"/>
    <property type="project" value="UniProtKB-KW"/>
</dbReference>
<dbReference type="InterPro" id="IPR001965">
    <property type="entry name" value="Znf_PHD"/>
</dbReference>
<keyword evidence="2" id="KW-0479">Metal-binding</keyword>
<organism evidence="11 12">
    <name type="scientific">Linum tenue</name>
    <dbReference type="NCBI Taxonomy" id="586396"/>
    <lineage>
        <taxon>Eukaryota</taxon>
        <taxon>Viridiplantae</taxon>
        <taxon>Streptophyta</taxon>
        <taxon>Embryophyta</taxon>
        <taxon>Tracheophyta</taxon>
        <taxon>Spermatophyta</taxon>
        <taxon>Magnoliopsida</taxon>
        <taxon>eudicotyledons</taxon>
        <taxon>Gunneridae</taxon>
        <taxon>Pentapetalae</taxon>
        <taxon>rosids</taxon>
        <taxon>fabids</taxon>
        <taxon>Malpighiales</taxon>
        <taxon>Linaceae</taxon>
        <taxon>Linum</taxon>
    </lineage>
</organism>
<keyword evidence="3 6" id="KW-0863">Zinc-finger</keyword>
<reference evidence="11" key="1">
    <citation type="submission" date="2022-08" db="EMBL/GenBank/DDBJ databases">
        <authorList>
            <person name="Gutierrez-Valencia J."/>
        </authorList>
    </citation>
    <scope>NUCLEOTIDE SEQUENCE</scope>
</reference>
<comment type="caution">
    <text evidence="11">The sequence shown here is derived from an EMBL/GenBank/DDBJ whole genome shotgun (WGS) entry which is preliminary data.</text>
</comment>
<evidence type="ECO:0000259" key="10">
    <source>
        <dbReference type="PROSITE" id="PS51294"/>
    </source>
</evidence>
<dbReference type="Gene3D" id="1.10.10.60">
    <property type="entry name" value="Homeodomain-like"/>
    <property type="match status" value="1"/>
</dbReference>
<keyword evidence="4" id="KW-0862">Zinc</keyword>
<sequence length="526" mass="58456">MSDPPIDGDSLVWLWLIEYLASFPETDSLVLRQLIEQASAFPTDFTKSARERVALRRFEALYAVTNGVPSSSEPKVAIDQSNSCEDVIRTILQELPLSDMRKGGAELLKWDIQPFIMHKNASMPKCALEQIKEMIVEGSDSFSALLAKCSGLPRSCNVQEENGHLSEEGTQRDTGKCGQTRVNDGSKKSSFLTSQGLLSKEFMAAADFSGSDLCVICSRNGQLLCCGTDGCPLAIHESCLGFTPSSDNRGQFRCSFCAYSLAISNYKKAKERASVMWKQLSAFLHEVPENSSIGHSKRSSQDGLRNLRRRKGNQTNNGKDVNEGNDSQLHNGKDGVQVEAVPAHCVSNHPTSEQDPGAVLSVSRTQSCPSVRVPERQQDPDLSEPPCFGNNPSREKKDVVLEETGQAKGVTEKEVPEKILDHKLVMPIRAIPTGVRASTNENDKAMSPNHSLILRKRKRKDNISSPRRRKVQWTEAEETKLKEGVEKFPNNGNLPWKSILEYGRAVFCDTRNPEDLRSKWKKMCKR</sequence>
<feature type="compositionally biased region" description="Polar residues" evidence="7">
    <location>
        <begin position="313"/>
        <end position="330"/>
    </location>
</feature>
<evidence type="ECO:0000256" key="7">
    <source>
        <dbReference type="SAM" id="MobiDB-lite"/>
    </source>
</evidence>
<dbReference type="PROSITE" id="PS50016">
    <property type="entry name" value="ZF_PHD_2"/>
    <property type="match status" value="1"/>
</dbReference>
<dbReference type="PROSITE" id="PS50090">
    <property type="entry name" value="MYB_LIKE"/>
    <property type="match status" value="1"/>
</dbReference>
<dbReference type="InterPro" id="IPR017930">
    <property type="entry name" value="Myb_dom"/>
</dbReference>